<keyword evidence="4" id="KW-0378">Hydrolase</keyword>
<dbReference type="PROSITE" id="PS51257">
    <property type="entry name" value="PROKAR_LIPOPROTEIN"/>
    <property type="match status" value="1"/>
</dbReference>
<accession>A0ABV9ZFM3</accession>
<dbReference type="PANTHER" id="PTHR10963:SF60">
    <property type="entry name" value="GRAM-NEGATIVE BACTERIA-BINDING PROTEIN 1-RELATED"/>
    <property type="match status" value="1"/>
</dbReference>
<feature type="region of interest" description="Disordered" evidence="1">
    <location>
        <begin position="54"/>
        <end position="93"/>
    </location>
</feature>
<feature type="domain" description="GH16" evidence="3">
    <location>
        <begin position="53"/>
        <end position="272"/>
    </location>
</feature>
<feature type="chain" id="PRO_5046006575" evidence="2">
    <location>
        <begin position="22"/>
        <end position="274"/>
    </location>
</feature>
<dbReference type="Pfam" id="PF00722">
    <property type="entry name" value="Glyco_hydro_16"/>
    <property type="match status" value="1"/>
</dbReference>
<reference evidence="5" key="1">
    <citation type="journal article" date="2019" name="Int. J. Syst. Evol. Microbiol.">
        <title>The Global Catalogue of Microorganisms (GCM) 10K type strain sequencing project: providing services to taxonomists for standard genome sequencing and annotation.</title>
        <authorList>
            <consortium name="The Broad Institute Genomics Platform"/>
            <consortium name="The Broad Institute Genome Sequencing Center for Infectious Disease"/>
            <person name="Wu L."/>
            <person name="Ma J."/>
        </authorList>
    </citation>
    <scope>NUCLEOTIDE SEQUENCE [LARGE SCALE GENOMIC DNA]</scope>
    <source>
        <strain evidence="5">XZYJ18</strain>
    </source>
</reference>
<comment type="caution">
    <text evidence="4">The sequence shown here is derived from an EMBL/GenBank/DDBJ whole genome shotgun (WGS) entry which is preliminary data.</text>
</comment>
<evidence type="ECO:0000259" key="3">
    <source>
        <dbReference type="PROSITE" id="PS51762"/>
    </source>
</evidence>
<keyword evidence="5" id="KW-1185">Reference proteome</keyword>
<evidence type="ECO:0000313" key="5">
    <source>
        <dbReference type="Proteomes" id="UP001596175"/>
    </source>
</evidence>
<dbReference type="SUPFAM" id="SSF49899">
    <property type="entry name" value="Concanavalin A-like lectins/glucanases"/>
    <property type="match status" value="1"/>
</dbReference>
<name>A0ABV9ZFM3_9PSEU</name>
<proteinExistence type="predicted"/>
<dbReference type="GO" id="GO:0016787">
    <property type="term" value="F:hydrolase activity"/>
    <property type="evidence" value="ECO:0007669"/>
    <property type="project" value="UniProtKB-KW"/>
</dbReference>
<organism evidence="4 5">
    <name type="scientific">Actinomycetospora rhizophila</name>
    <dbReference type="NCBI Taxonomy" id="1416876"/>
    <lineage>
        <taxon>Bacteria</taxon>
        <taxon>Bacillati</taxon>
        <taxon>Actinomycetota</taxon>
        <taxon>Actinomycetes</taxon>
        <taxon>Pseudonocardiales</taxon>
        <taxon>Pseudonocardiaceae</taxon>
        <taxon>Actinomycetospora</taxon>
    </lineage>
</organism>
<dbReference type="Proteomes" id="UP001596175">
    <property type="component" value="Unassembled WGS sequence"/>
</dbReference>
<dbReference type="PROSITE" id="PS51762">
    <property type="entry name" value="GH16_2"/>
    <property type="match status" value="1"/>
</dbReference>
<dbReference type="InterPro" id="IPR050546">
    <property type="entry name" value="Glycosyl_Hydrlase_16"/>
</dbReference>
<dbReference type="CDD" id="cd00413">
    <property type="entry name" value="Glyco_hydrolase_16"/>
    <property type="match status" value="1"/>
</dbReference>
<protein>
    <submittedName>
        <fullName evidence="4">Glycoside hydrolase family 16 protein</fullName>
    </submittedName>
</protein>
<dbReference type="PANTHER" id="PTHR10963">
    <property type="entry name" value="GLYCOSYL HYDROLASE-RELATED"/>
    <property type="match status" value="1"/>
</dbReference>
<evidence type="ECO:0000313" key="4">
    <source>
        <dbReference type="EMBL" id="MFC5140348.1"/>
    </source>
</evidence>
<feature type="compositionally biased region" description="Basic and acidic residues" evidence="1">
    <location>
        <begin position="74"/>
        <end position="83"/>
    </location>
</feature>
<dbReference type="Gene3D" id="2.60.120.200">
    <property type="match status" value="1"/>
</dbReference>
<feature type="signal peptide" evidence="2">
    <location>
        <begin position="1"/>
        <end position="21"/>
    </location>
</feature>
<gene>
    <name evidence="4" type="ORF">ACFPK1_19070</name>
</gene>
<dbReference type="EMBL" id="JBHSKG010000010">
    <property type="protein sequence ID" value="MFC5140348.1"/>
    <property type="molecule type" value="Genomic_DNA"/>
</dbReference>
<dbReference type="RefSeq" id="WP_378022512.1">
    <property type="nucleotide sequence ID" value="NZ_JBHSKG010000010.1"/>
</dbReference>
<dbReference type="InterPro" id="IPR013320">
    <property type="entry name" value="ConA-like_dom_sf"/>
</dbReference>
<sequence>MTSHRALALIGTAVTTAALIAGCGTAPSTPGPTSGGPVLSLDATTGDTTAAAVNQWGAPGPGSDDFTDGGVDPTRWDVYDGDGHAGNGTRSPDAVAVRNGVLTITGDAEGTTGGVANRTAQQYGRWEVRMRAAPRPGASDGDPYHPVLLLWPANAGGSVKPGGTGGEIDFAETDVGSGQVSTFLHPPTSDADRKAFRQPVDLSQWHNYAVEWTPTRIAGWIDGQQWYDVTDPVVQPGGPMTPCVQLDANTPSGLQPAVMETDWIHIYPPPPGPD</sequence>
<evidence type="ECO:0000256" key="2">
    <source>
        <dbReference type="SAM" id="SignalP"/>
    </source>
</evidence>
<evidence type="ECO:0000256" key="1">
    <source>
        <dbReference type="SAM" id="MobiDB-lite"/>
    </source>
</evidence>
<dbReference type="InterPro" id="IPR000757">
    <property type="entry name" value="Beta-glucanase-like"/>
</dbReference>
<keyword evidence="2" id="KW-0732">Signal</keyword>